<dbReference type="Proteomes" id="UP000660070">
    <property type="component" value="Unassembled WGS sequence"/>
</dbReference>
<evidence type="ECO:0000313" key="2">
    <source>
        <dbReference type="Proteomes" id="UP000660070"/>
    </source>
</evidence>
<keyword evidence="2" id="KW-1185">Reference proteome</keyword>
<comment type="caution">
    <text evidence="1">The sequence shown here is derived from an EMBL/GenBank/DDBJ whole genome shotgun (WGS) entry which is preliminary data.</text>
</comment>
<protein>
    <submittedName>
        <fullName evidence="1">Uncharacterized protein</fullName>
    </submittedName>
</protein>
<organism evidence="1 2">
    <name type="scientific">Kaistella gelatinilytica</name>
    <dbReference type="NCBI Taxonomy" id="2787636"/>
    <lineage>
        <taxon>Bacteria</taxon>
        <taxon>Pseudomonadati</taxon>
        <taxon>Bacteroidota</taxon>
        <taxon>Flavobacteriia</taxon>
        <taxon>Flavobacteriales</taxon>
        <taxon>Weeksellaceae</taxon>
        <taxon>Chryseobacterium group</taxon>
        <taxon>Kaistella</taxon>
    </lineage>
</organism>
<sequence>MKQNRFFKETEYKHWLIDNIITSPASAISYCSYVNSVNNELHFHDELEQIFNKQITKNFYEFILELLQVLSEKSFPERISKAPKTVQNWNSGIRAYGEFLVNNFQTEEVENTGNEITNECLLLEGNVSYSREQLYKNFTFRLITQDRFYDSIYFPISFIKKVLYKTGNRDFFDKWVKNILERTVLHTDNNEVQLKQVINLYFDAEGLKAEVKNKFYQVHTKHANNSDKSAFSTKELRKVALDHDKPMLAIMNELCDELIEIQKLTDSIKLKLNKRKIDRTVLAEISRELITELYLDEINIDRLKTDLELIGEDTNLQLMDGSFNASKKAN</sequence>
<dbReference type="RefSeq" id="WP_196080749.1">
    <property type="nucleotide sequence ID" value="NZ_JADPVI010000004.1"/>
</dbReference>
<evidence type="ECO:0000313" key="1">
    <source>
        <dbReference type="EMBL" id="MBF8458319.1"/>
    </source>
</evidence>
<gene>
    <name evidence="1" type="ORF">IV494_14135</name>
</gene>
<proteinExistence type="predicted"/>
<accession>A0ABS0FF29</accession>
<name>A0ABS0FF29_9FLAO</name>
<dbReference type="EMBL" id="JADPVI010000004">
    <property type="protein sequence ID" value="MBF8458319.1"/>
    <property type="molecule type" value="Genomic_DNA"/>
</dbReference>
<reference evidence="1 2" key="1">
    <citation type="submission" date="2020-11" db="EMBL/GenBank/DDBJ databases">
        <title>Kaistella gelatinilytica sp. nov., a flavobacterium isolated from Antarctic Soil.</title>
        <authorList>
            <person name="Li J."/>
        </authorList>
    </citation>
    <scope>NUCLEOTIDE SEQUENCE [LARGE SCALE GENOMIC DNA]</scope>
    <source>
        <strain evidence="1 2">G5-32</strain>
    </source>
</reference>